<sequence>MTRQNSNIRQYQKNTYAYVNLNHGIALSNDGRTLGISGDSAKYIEEGTGRYELASHAI</sequence>
<dbReference type="EMBL" id="JAEMWZ010000047">
    <property type="protein sequence ID" value="KAG7140314.1"/>
    <property type="molecule type" value="Genomic_DNA"/>
</dbReference>
<comment type="caution">
    <text evidence="1">The sequence shown here is derived from an EMBL/GenBank/DDBJ whole genome shotgun (WGS) entry which is preliminary data.</text>
</comment>
<reference evidence="1" key="1">
    <citation type="journal article" date="2021" name="Mol. Plant Pathol.">
        <title>A 20-kb lineage-specific genomic region tames virulence in pathogenic amphidiploid Verticillium longisporum.</title>
        <authorList>
            <person name="Harting R."/>
            <person name="Starke J."/>
            <person name="Kusch H."/>
            <person name="Poggeler S."/>
            <person name="Maurus I."/>
            <person name="Schluter R."/>
            <person name="Landesfeind M."/>
            <person name="Bulla I."/>
            <person name="Nowrousian M."/>
            <person name="de Jonge R."/>
            <person name="Stahlhut G."/>
            <person name="Hoff K.J."/>
            <person name="Asshauer K.P."/>
            <person name="Thurmer A."/>
            <person name="Stanke M."/>
            <person name="Daniel R."/>
            <person name="Morgenstern B."/>
            <person name="Thomma B.P.H.J."/>
            <person name="Kronstad J.W."/>
            <person name="Braus-Stromeyer S.A."/>
            <person name="Braus G.H."/>
        </authorList>
    </citation>
    <scope>NUCLEOTIDE SEQUENCE</scope>
    <source>
        <strain evidence="1">Vl32</strain>
    </source>
</reference>
<gene>
    <name evidence="1" type="ORF">HYQ45_018836</name>
</gene>
<proteinExistence type="predicted"/>
<dbReference type="Proteomes" id="UP000689129">
    <property type="component" value="Unassembled WGS sequence"/>
</dbReference>
<evidence type="ECO:0000313" key="2">
    <source>
        <dbReference type="Proteomes" id="UP000689129"/>
    </source>
</evidence>
<dbReference type="AlphaFoldDB" id="A0A8I2ZWV0"/>
<organism evidence="1 2">
    <name type="scientific">Verticillium longisporum</name>
    <name type="common">Verticillium dahliae var. longisporum</name>
    <dbReference type="NCBI Taxonomy" id="100787"/>
    <lineage>
        <taxon>Eukaryota</taxon>
        <taxon>Fungi</taxon>
        <taxon>Dikarya</taxon>
        <taxon>Ascomycota</taxon>
        <taxon>Pezizomycotina</taxon>
        <taxon>Sordariomycetes</taxon>
        <taxon>Hypocreomycetidae</taxon>
        <taxon>Glomerellales</taxon>
        <taxon>Plectosphaerellaceae</taxon>
        <taxon>Verticillium</taxon>
    </lineage>
</organism>
<protein>
    <submittedName>
        <fullName evidence="1">Uncharacterized protein</fullName>
    </submittedName>
</protein>
<evidence type="ECO:0000313" key="1">
    <source>
        <dbReference type="EMBL" id="KAG7140314.1"/>
    </source>
</evidence>
<accession>A0A8I2ZWV0</accession>
<name>A0A8I2ZWV0_VERLO</name>